<protein>
    <submittedName>
        <fullName evidence="1">Uncharacterized protein</fullName>
    </submittedName>
</protein>
<proteinExistence type="predicted"/>
<reference evidence="1" key="1">
    <citation type="submission" date="2021-05" db="EMBL/GenBank/DDBJ databases">
        <authorList>
            <person name="Alioto T."/>
            <person name="Alioto T."/>
            <person name="Gomez Garrido J."/>
        </authorList>
    </citation>
    <scope>NUCLEOTIDE SEQUENCE</scope>
</reference>
<sequence>MEVVNDQTRLTTATKVEVKNKLNKNLKTEFGDRWKDLKFWSNLELDAGRGRRARKVFLFSHGTRLPTCQVHENISLVEVKKCDALHNNTLKFALHNNTYFEVNKCAYTRILL</sequence>
<accession>A0A8D8LXN5</accession>
<organism evidence="1">
    <name type="scientific">Cacopsylla melanoneura</name>
    <dbReference type="NCBI Taxonomy" id="428564"/>
    <lineage>
        <taxon>Eukaryota</taxon>
        <taxon>Metazoa</taxon>
        <taxon>Ecdysozoa</taxon>
        <taxon>Arthropoda</taxon>
        <taxon>Hexapoda</taxon>
        <taxon>Insecta</taxon>
        <taxon>Pterygota</taxon>
        <taxon>Neoptera</taxon>
        <taxon>Paraneoptera</taxon>
        <taxon>Hemiptera</taxon>
        <taxon>Sternorrhyncha</taxon>
        <taxon>Psylloidea</taxon>
        <taxon>Psyllidae</taxon>
        <taxon>Psyllinae</taxon>
        <taxon>Cacopsylla</taxon>
    </lineage>
</organism>
<name>A0A8D8LXN5_9HEMI</name>
<dbReference type="EMBL" id="HBUF01026623">
    <property type="protein sequence ID" value="CAG6613096.1"/>
    <property type="molecule type" value="Transcribed_RNA"/>
</dbReference>
<dbReference type="AlphaFoldDB" id="A0A8D8LXN5"/>
<evidence type="ECO:0000313" key="1">
    <source>
        <dbReference type="EMBL" id="CAG6613096.1"/>
    </source>
</evidence>